<proteinExistence type="predicted"/>
<gene>
    <name evidence="1" type="ORF">RHMOL_Rhmol04G0033400</name>
</gene>
<dbReference type="EMBL" id="CM046391">
    <property type="protein sequence ID" value="KAI8557743.1"/>
    <property type="molecule type" value="Genomic_DNA"/>
</dbReference>
<sequence length="78" mass="8999">MHVFSVEYNRHSRSGRSVHLCCRDDISAFTIDFLSCFADQVQRAIHGELQALIFRSYPWIFSPLNLSQKELVLSVPQS</sequence>
<protein>
    <submittedName>
        <fullName evidence="1">Uncharacterized protein</fullName>
    </submittedName>
</protein>
<accession>A0ACC0NYS5</accession>
<comment type="caution">
    <text evidence="1">The sequence shown here is derived from an EMBL/GenBank/DDBJ whole genome shotgun (WGS) entry which is preliminary data.</text>
</comment>
<reference evidence="1" key="1">
    <citation type="submission" date="2022-02" db="EMBL/GenBank/DDBJ databases">
        <title>Plant Genome Project.</title>
        <authorList>
            <person name="Zhang R.-G."/>
        </authorList>
    </citation>
    <scope>NUCLEOTIDE SEQUENCE</scope>
    <source>
        <strain evidence="1">AT1</strain>
    </source>
</reference>
<organism evidence="1 2">
    <name type="scientific">Rhododendron molle</name>
    <name type="common">Chinese azalea</name>
    <name type="synonym">Azalea mollis</name>
    <dbReference type="NCBI Taxonomy" id="49168"/>
    <lineage>
        <taxon>Eukaryota</taxon>
        <taxon>Viridiplantae</taxon>
        <taxon>Streptophyta</taxon>
        <taxon>Embryophyta</taxon>
        <taxon>Tracheophyta</taxon>
        <taxon>Spermatophyta</taxon>
        <taxon>Magnoliopsida</taxon>
        <taxon>eudicotyledons</taxon>
        <taxon>Gunneridae</taxon>
        <taxon>Pentapetalae</taxon>
        <taxon>asterids</taxon>
        <taxon>Ericales</taxon>
        <taxon>Ericaceae</taxon>
        <taxon>Ericoideae</taxon>
        <taxon>Rhodoreae</taxon>
        <taxon>Rhododendron</taxon>
    </lineage>
</organism>
<keyword evidence="2" id="KW-1185">Reference proteome</keyword>
<evidence type="ECO:0000313" key="2">
    <source>
        <dbReference type="Proteomes" id="UP001062846"/>
    </source>
</evidence>
<name>A0ACC0NYS5_RHOML</name>
<dbReference type="Proteomes" id="UP001062846">
    <property type="component" value="Chromosome 4"/>
</dbReference>
<evidence type="ECO:0000313" key="1">
    <source>
        <dbReference type="EMBL" id="KAI8557743.1"/>
    </source>
</evidence>